<dbReference type="InterPro" id="IPR042235">
    <property type="entry name" value="ZP-C_dom"/>
</dbReference>
<gene>
    <name evidence="4" type="ORF">PMEA_00021522</name>
</gene>
<evidence type="ECO:0000256" key="2">
    <source>
        <dbReference type="ARBA" id="ARBA00023157"/>
    </source>
</evidence>
<dbReference type="Gene3D" id="2.60.40.4100">
    <property type="entry name" value="Zona pellucida, ZP-C domain"/>
    <property type="match status" value="4"/>
</dbReference>
<dbReference type="PANTHER" id="PTHR14002:SF45">
    <property type="entry name" value="ZP DOMAIN-CONTAINING PROTEIN"/>
    <property type="match status" value="1"/>
</dbReference>
<dbReference type="PANTHER" id="PTHR14002">
    <property type="entry name" value="ENDOGLIN/TGF-BETA RECEPTOR TYPE III"/>
    <property type="match status" value="1"/>
</dbReference>
<accession>A0AAU9VSJ0</accession>
<sequence length="703" mass="81917">TEEKIQVRIFRDACFSLKYPGFQTRLEENEIVYVELEAIDDYHVAIPEECYVSANKKHDHCPTQGYQLISDYCPRALHCDYLPTSNKSIRFQFSNIQFFGPKKQFIYLHCKMTTCRTPLVPKPHRFNSGTQALHCPQRKDSHVTVGLFVSWPTKAKCNQSDPGPTTIHQGRKSNVFKEVEIQVGIFSNNSFTKEYEYIRFPIHLDVNSNVFVEVEATEKGQIAIPKECHVSAFKNYNHNPVLEYGLIEDFCPDKNELSYLESNAVSQAVRFKFPIRQYFGIAEQFLFIHFKVTICRRKQPPKMTAINCKTLAQFCPHRREETIMTVGPFVVLPEEVKQDEEIRLTNGKIYTNEVDQDEVRVKLFDSSCFSQEYPKFPIHLGMCSYVYVEVEANLVEHVVIPKKCRLSRSKNFTDHLSTKGYTLLDDSCPLGLEFDYLPTRNRAVRFRFTFDHFYASAKECLYLHCLMITCQRKEVPRMMRFNCLTQTQYCPHHRENEVTMGPFMVWAEECNQGEESLDKKTVNSNEFKGASSSIFGEVQVELFSNYSFTEDVKYTRFPIHLDLSSLVFVEVEAIWQELVAIPKECHVTAYKNCSDHHPNLGYKLIFDYCPNDLEVDYLRSPTGSRAVRFKFPIRQFFGIDEQFLYLHCKMTTCKRKEPAMLTAFNCLTQSQYCPLREDFDVSVGPFVVWPVGIKRDREMRENG</sequence>
<feature type="domain" description="ZP-C" evidence="3">
    <location>
        <begin position="179"/>
        <end position="300"/>
    </location>
</feature>
<comment type="caution">
    <text evidence="4">The sequence shown here is derived from an EMBL/GenBank/DDBJ whole genome shotgun (WGS) entry which is preliminary data.</text>
</comment>
<proteinExistence type="predicted"/>
<name>A0AAU9VSJ0_9CNID</name>
<evidence type="ECO:0000313" key="4">
    <source>
        <dbReference type="EMBL" id="CAH3038095.1"/>
    </source>
</evidence>
<dbReference type="Pfam" id="PF00100">
    <property type="entry name" value="Zona_pellucida"/>
    <property type="match status" value="4"/>
</dbReference>
<feature type="non-terminal residue" evidence="4">
    <location>
        <position position="1"/>
    </location>
</feature>
<protein>
    <recommendedName>
        <fullName evidence="3">ZP-C domain-containing protein</fullName>
    </recommendedName>
</protein>
<reference evidence="4 5" key="1">
    <citation type="submission" date="2022-05" db="EMBL/GenBank/DDBJ databases">
        <authorList>
            <consortium name="Genoscope - CEA"/>
            <person name="William W."/>
        </authorList>
    </citation>
    <scope>NUCLEOTIDE SEQUENCE [LARGE SCALE GENOMIC DNA]</scope>
</reference>
<dbReference type="Proteomes" id="UP001159428">
    <property type="component" value="Unassembled WGS sequence"/>
</dbReference>
<feature type="domain" description="ZP-C" evidence="3">
    <location>
        <begin position="358"/>
        <end position="472"/>
    </location>
</feature>
<dbReference type="InterPro" id="IPR055355">
    <property type="entry name" value="ZP-C"/>
</dbReference>
<dbReference type="AlphaFoldDB" id="A0AAU9VSJ0"/>
<evidence type="ECO:0000259" key="3">
    <source>
        <dbReference type="Pfam" id="PF00100"/>
    </source>
</evidence>
<keyword evidence="2" id="KW-1015">Disulfide bond</keyword>
<feature type="domain" description="ZP-C" evidence="3">
    <location>
        <begin position="537"/>
        <end position="656"/>
    </location>
</feature>
<dbReference type="EMBL" id="CALNXJ010000004">
    <property type="protein sequence ID" value="CAH3038095.1"/>
    <property type="molecule type" value="Genomic_DNA"/>
</dbReference>
<keyword evidence="5" id="KW-1185">Reference proteome</keyword>
<feature type="domain" description="ZP-C" evidence="3">
    <location>
        <begin position="4"/>
        <end position="116"/>
    </location>
</feature>
<evidence type="ECO:0000313" key="5">
    <source>
        <dbReference type="Proteomes" id="UP001159428"/>
    </source>
</evidence>
<organism evidence="4 5">
    <name type="scientific">Pocillopora meandrina</name>
    <dbReference type="NCBI Taxonomy" id="46732"/>
    <lineage>
        <taxon>Eukaryota</taxon>
        <taxon>Metazoa</taxon>
        <taxon>Cnidaria</taxon>
        <taxon>Anthozoa</taxon>
        <taxon>Hexacorallia</taxon>
        <taxon>Scleractinia</taxon>
        <taxon>Astrocoeniina</taxon>
        <taxon>Pocilloporidae</taxon>
        <taxon>Pocillopora</taxon>
    </lineage>
</organism>
<keyword evidence="1" id="KW-0732">Signal</keyword>
<evidence type="ECO:0000256" key="1">
    <source>
        <dbReference type="ARBA" id="ARBA00022729"/>
    </source>
</evidence>